<dbReference type="OrthoDB" id="3297463at2"/>
<dbReference type="Proteomes" id="UP000242415">
    <property type="component" value="Unassembled WGS sequence"/>
</dbReference>
<feature type="transmembrane region" description="Helical" evidence="2">
    <location>
        <begin position="361"/>
        <end position="379"/>
    </location>
</feature>
<evidence type="ECO:0000313" key="4">
    <source>
        <dbReference type="EMBL" id="SDY55376.1"/>
    </source>
</evidence>
<feature type="chain" id="PRO_5039245153" evidence="3">
    <location>
        <begin position="28"/>
        <end position="388"/>
    </location>
</feature>
<evidence type="ECO:0000313" key="5">
    <source>
        <dbReference type="Proteomes" id="UP000242415"/>
    </source>
</evidence>
<keyword evidence="2" id="KW-0472">Membrane</keyword>
<feature type="compositionally biased region" description="Pro residues" evidence="1">
    <location>
        <begin position="151"/>
        <end position="165"/>
    </location>
</feature>
<organism evidence="4 5">
    <name type="scientific">Micromonospora pattaloongensis</name>
    <dbReference type="NCBI Taxonomy" id="405436"/>
    <lineage>
        <taxon>Bacteria</taxon>
        <taxon>Bacillati</taxon>
        <taxon>Actinomycetota</taxon>
        <taxon>Actinomycetes</taxon>
        <taxon>Micromonosporales</taxon>
        <taxon>Micromonosporaceae</taxon>
        <taxon>Micromonospora</taxon>
    </lineage>
</organism>
<keyword evidence="5" id="KW-1185">Reference proteome</keyword>
<dbReference type="RefSeq" id="WP_091554339.1">
    <property type="nucleotide sequence ID" value="NZ_FNPH01000002.1"/>
</dbReference>
<accession>A0A1H3KTN7</accession>
<reference evidence="5" key="1">
    <citation type="submission" date="2016-10" db="EMBL/GenBank/DDBJ databases">
        <authorList>
            <person name="Varghese N."/>
            <person name="Submissions S."/>
        </authorList>
    </citation>
    <scope>NUCLEOTIDE SEQUENCE [LARGE SCALE GENOMIC DNA]</scope>
    <source>
        <strain evidence="5">DSM 45245</strain>
    </source>
</reference>
<proteinExistence type="predicted"/>
<keyword evidence="3" id="KW-0732">Signal</keyword>
<dbReference type="STRING" id="405436.SAMN05444365_102624"/>
<feature type="region of interest" description="Disordered" evidence="1">
    <location>
        <begin position="126"/>
        <end position="179"/>
    </location>
</feature>
<feature type="compositionally biased region" description="Basic and acidic residues" evidence="1">
    <location>
        <begin position="126"/>
        <end position="148"/>
    </location>
</feature>
<dbReference type="EMBL" id="FNPH01000002">
    <property type="protein sequence ID" value="SDY55376.1"/>
    <property type="molecule type" value="Genomic_DNA"/>
</dbReference>
<keyword evidence="2" id="KW-0812">Transmembrane</keyword>
<evidence type="ECO:0000256" key="3">
    <source>
        <dbReference type="SAM" id="SignalP"/>
    </source>
</evidence>
<name>A0A1H3KTN7_9ACTN</name>
<keyword evidence="2" id="KW-1133">Transmembrane helix</keyword>
<feature type="signal peptide" evidence="3">
    <location>
        <begin position="1"/>
        <end position="27"/>
    </location>
</feature>
<gene>
    <name evidence="4" type="ORF">SAMN05444365_102624</name>
</gene>
<evidence type="ECO:0000256" key="2">
    <source>
        <dbReference type="SAM" id="Phobius"/>
    </source>
</evidence>
<sequence>MFRPKLSLRRPLAVVGAAIVGLTAAVAMQSPASAHYSVPKGTAICDTTTGEWVVTWTVESKVHFDSTHFALHHVAVTPQGTTVEGIPVTQERNKYPHSVNDKLTGTQRVAGDARQATLATKAKWNDGYREQEAQRSKVTFEGKCEKETVPSPEPTQSPEPTPEPTATPQEPTPVTTPTAAFASDCEGAVTVTLSNGADANTAVKLTVKAKDFNETYEIAPNSSKNDIVVPAGAGAITVTEGEKSVGEPYTWQKPENCVKPGEPTGGFESTCDELVFMIANPENGKAVTVTFTPNKGEAKTVTVEPGKTETVKFPAEEGLTVTPSGDGLDEVAPIAWEKPADCGGTGGGGALPVTGAAAGTIAGGAALLLIIGGVLFFIARRRKVTFTA</sequence>
<protein>
    <submittedName>
        <fullName evidence="4">LPXTG-motif cell wall anchor domain-containing protein</fullName>
    </submittedName>
</protein>
<dbReference type="AlphaFoldDB" id="A0A1H3KTN7"/>
<feature type="compositionally biased region" description="Low complexity" evidence="1">
    <location>
        <begin position="166"/>
        <end position="179"/>
    </location>
</feature>
<evidence type="ECO:0000256" key="1">
    <source>
        <dbReference type="SAM" id="MobiDB-lite"/>
    </source>
</evidence>